<dbReference type="PANTHER" id="PTHR10695:SF46">
    <property type="entry name" value="BIFUNCTIONAL COENZYME A SYNTHASE-RELATED"/>
    <property type="match status" value="1"/>
</dbReference>
<dbReference type="UniPathway" id="UPA00241">
    <property type="reaction ID" value="UER00356"/>
</dbReference>
<dbReference type="NCBIfam" id="TIGR00152">
    <property type="entry name" value="dephospho-CoA kinase"/>
    <property type="match status" value="1"/>
</dbReference>
<comment type="function">
    <text evidence="3">Catalyzes the phosphorylation of the 3'-hydroxyl group of dephosphocoenzyme A to form coenzyme A.</text>
</comment>
<dbReference type="PROSITE" id="PS51219">
    <property type="entry name" value="DPCK"/>
    <property type="match status" value="1"/>
</dbReference>
<dbReference type="GO" id="GO:0005524">
    <property type="term" value="F:ATP binding"/>
    <property type="evidence" value="ECO:0007669"/>
    <property type="project" value="UniProtKB-UniRule"/>
</dbReference>
<comment type="similarity">
    <text evidence="3">Belongs to the CoaE family.</text>
</comment>
<name>K0YWP0_9ACTO</name>
<keyword evidence="2 3" id="KW-0067">ATP-binding</keyword>
<dbReference type="GO" id="GO:0005737">
    <property type="term" value="C:cytoplasm"/>
    <property type="evidence" value="ECO:0007669"/>
    <property type="project" value="UniProtKB-SubCell"/>
</dbReference>
<dbReference type="GO" id="GO:0015937">
    <property type="term" value="P:coenzyme A biosynthetic process"/>
    <property type="evidence" value="ECO:0007669"/>
    <property type="project" value="UniProtKB-UniRule"/>
</dbReference>
<feature type="binding site" evidence="3">
    <location>
        <begin position="8"/>
        <end position="13"/>
    </location>
    <ligand>
        <name>ATP</name>
        <dbReference type="ChEBI" id="CHEBI:30616"/>
    </ligand>
</feature>
<dbReference type="GO" id="GO:0004140">
    <property type="term" value="F:dephospho-CoA kinase activity"/>
    <property type="evidence" value="ECO:0007669"/>
    <property type="project" value="UniProtKB-UniRule"/>
</dbReference>
<comment type="catalytic activity">
    <reaction evidence="3">
        <text>3'-dephospho-CoA + ATP = ADP + CoA + H(+)</text>
        <dbReference type="Rhea" id="RHEA:18245"/>
        <dbReference type="ChEBI" id="CHEBI:15378"/>
        <dbReference type="ChEBI" id="CHEBI:30616"/>
        <dbReference type="ChEBI" id="CHEBI:57287"/>
        <dbReference type="ChEBI" id="CHEBI:57328"/>
        <dbReference type="ChEBI" id="CHEBI:456216"/>
        <dbReference type="EC" id="2.7.1.24"/>
    </reaction>
</comment>
<dbReference type="PATRIC" id="fig|888439.3.peg.235"/>
<keyword evidence="3" id="KW-0808">Transferase</keyword>
<evidence type="ECO:0000313" key="5">
    <source>
        <dbReference type="EMBL" id="EJZ87973.1"/>
    </source>
</evidence>
<dbReference type="InterPro" id="IPR027417">
    <property type="entry name" value="P-loop_NTPase"/>
</dbReference>
<organism evidence="5 6">
    <name type="scientific">Winkia neuii BV029A5</name>
    <dbReference type="NCBI Taxonomy" id="888439"/>
    <lineage>
        <taxon>Bacteria</taxon>
        <taxon>Bacillati</taxon>
        <taxon>Actinomycetota</taxon>
        <taxon>Actinomycetes</taxon>
        <taxon>Actinomycetales</taxon>
        <taxon>Actinomycetaceae</taxon>
        <taxon>Winkia</taxon>
    </lineage>
</organism>
<keyword evidence="3" id="KW-0963">Cytoplasm</keyword>
<comment type="caution">
    <text evidence="5">The sequence shown here is derived from an EMBL/GenBank/DDBJ whole genome shotgun (WGS) entry which is preliminary data.</text>
</comment>
<dbReference type="Gene3D" id="3.40.50.300">
    <property type="entry name" value="P-loop containing nucleotide triphosphate hydrolases"/>
    <property type="match status" value="1"/>
</dbReference>
<dbReference type="Proteomes" id="UP000006075">
    <property type="component" value="Unassembled WGS sequence"/>
</dbReference>
<keyword evidence="6" id="KW-1185">Reference proteome</keyword>
<dbReference type="SUPFAM" id="SSF52540">
    <property type="entry name" value="P-loop containing nucleoside triphosphate hydrolases"/>
    <property type="match status" value="1"/>
</dbReference>
<accession>K0YWP0</accession>
<proteinExistence type="inferred from homology"/>
<protein>
    <recommendedName>
        <fullName evidence="3 4">Dephospho-CoA kinase</fullName>
        <ecNumber evidence="3 4">2.7.1.24</ecNumber>
    </recommendedName>
    <alternativeName>
        <fullName evidence="3">Dephosphocoenzyme A kinase</fullName>
    </alternativeName>
</protein>
<keyword evidence="1 3" id="KW-0547">Nucleotide-binding</keyword>
<reference evidence="5 6" key="1">
    <citation type="submission" date="2012-07" db="EMBL/GenBank/DDBJ databases">
        <title>The Genome Sequence of Actinomyces neuii subsp. anitratus BVS029A5.</title>
        <authorList>
            <consortium name="The Broad Institute Genome Sequencing Platform"/>
            <person name="Earl A."/>
            <person name="Ward D."/>
            <person name="Feldgarden M."/>
            <person name="Gevers D."/>
            <person name="Saerens B."/>
            <person name="Vaneechoutte M."/>
            <person name="Walker B."/>
            <person name="Young S.K."/>
            <person name="Zeng Q."/>
            <person name="Gargeya S."/>
            <person name="Fitzgerald M."/>
            <person name="Haas B."/>
            <person name="Abouelleil A."/>
            <person name="Alvarado L."/>
            <person name="Arachchi H.M."/>
            <person name="Berlin A."/>
            <person name="Chapman S.B."/>
            <person name="Goldberg J."/>
            <person name="Griggs A."/>
            <person name="Gujja S."/>
            <person name="Hansen M."/>
            <person name="Howarth C."/>
            <person name="Imamovic A."/>
            <person name="Larimer J."/>
            <person name="McCowen C."/>
            <person name="Montmayeur A."/>
            <person name="Murphy C."/>
            <person name="Neiman D."/>
            <person name="Pearson M."/>
            <person name="Priest M."/>
            <person name="Roberts A."/>
            <person name="Saif S."/>
            <person name="Shea T."/>
            <person name="Sisk P."/>
            <person name="Sykes S."/>
            <person name="Wortman J."/>
            <person name="Nusbaum C."/>
            <person name="Birren B."/>
        </authorList>
    </citation>
    <scope>NUCLEOTIDE SEQUENCE [LARGE SCALE GENOMIC DNA]</scope>
    <source>
        <strain evidence="5 6">BVS029A5</strain>
    </source>
</reference>
<sequence length="192" mass="20851">MAVSGGIGAGKSTVSATLAELGAQVVSADQISHDLTAGDGDALPPIRAAFGSAVFRADGSLDRQQLAKRVFGDDEARARLERIMHPLIQARARSFLDAVEPGKVRVYDIPLLVETGFETDLALIVWAPLQVRVQRLIGRGMSEDEARARMAVQVSDTERLQVADVVVNNSGKQEEVRRAIQEVLWPRLLERA</sequence>
<dbReference type="InterPro" id="IPR001977">
    <property type="entry name" value="Depp_CoAkinase"/>
</dbReference>
<dbReference type="PANTHER" id="PTHR10695">
    <property type="entry name" value="DEPHOSPHO-COA KINASE-RELATED"/>
    <property type="match status" value="1"/>
</dbReference>
<dbReference type="eggNOG" id="COG0237">
    <property type="taxonomic scope" value="Bacteria"/>
</dbReference>
<gene>
    <name evidence="3" type="primary">coaE</name>
    <name evidence="5" type="ORF">HMPREF9240_00232</name>
</gene>
<comment type="pathway">
    <text evidence="3">Cofactor biosynthesis; coenzyme A biosynthesis; CoA from (R)-pantothenate: step 5/5.</text>
</comment>
<dbReference type="HOGENOM" id="CLU_057180_1_1_11"/>
<evidence type="ECO:0000256" key="3">
    <source>
        <dbReference type="HAMAP-Rule" id="MF_00376"/>
    </source>
</evidence>
<dbReference type="Pfam" id="PF01121">
    <property type="entry name" value="CoaE"/>
    <property type="match status" value="1"/>
</dbReference>
<dbReference type="HAMAP" id="MF_00376">
    <property type="entry name" value="Dephospho_CoA_kinase"/>
    <property type="match status" value="1"/>
</dbReference>
<dbReference type="OrthoDB" id="9812943at2"/>
<keyword evidence="3" id="KW-0173">Coenzyme A biosynthesis</keyword>
<dbReference type="EMBL" id="AGWP01000002">
    <property type="protein sequence ID" value="EJZ87973.1"/>
    <property type="molecule type" value="Genomic_DNA"/>
</dbReference>
<comment type="subcellular location">
    <subcellularLocation>
        <location evidence="3">Cytoplasm</location>
    </subcellularLocation>
</comment>
<dbReference type="AlphaFoldDB" id="K0YWP0"/>
<evidence type="ECO:0000256" key="4">
    <source>
        <dbReference type="NCBIfam" id="TIGR00152"/>
    </source>
</evidence>
<dbReference type="CDD" id="cd02022">
    <property type="entry name" value="DPCK"/>
    <property type="match status" value="1"/>
</dbReference>
<dbReference type="EC" id="2.7.1.24" evidence="3 4"/>
<evidence type="ECO:0000313" key="6">
    <source>
        <dbReference type="Proteomes" id="UP000006075"/>
    </source>
</evidence>
<evidence type="ECO:0000256" key="2">
    <source>
        <dbReference type="ARBA" id="ARBA00022840"/>
    </source>
</evidence>
<evidence type="ECO:0000256" key="1">
    <source>
        <dbReference type="ARBA" id="ARBA00022741"/>
    </source>
</evidence>
<keyword evidence="3 5" id="KW-0418">Kinase</keyword>